<dbReference type="InterPro" id="IPR015300">
    <property type="entry name" value="DNA-bd_pseudobarrel_sf"/>
</dbReference>
<keyword evidence="9" id="KW-1185">Reference proteome</keyword>
<dbReference type="GO" id="GO:0005634">
    <property type="term" value="C:nucleus"/>
    <property type="evidence" value="ECO:0007669"/>
    <property type="project" value="UniProtKB-SubCell"/>
</dbReference>
<evidence type="ECO:0000256" key="1">
    <source>
        <dbReference type="ARBA" id="ARBA00004123"/>
    </source>
</evidence>
<dbReference type="PANTHER" id="PTHR46327:SF2">
    <property type="entry name" value="SEQUENCE-SPECIFIC DNA BINDING TRANSCRIPTION FACTOR"/>
    <property type="match status" value="1"/>
</dbReference>
<dbReference type="AlphaFoldDB" id="A0AAU9RMN3"/>
<dbReference type="PANTHER" id="PTHR46327">
    <property type="entry name" value="F16F4.11 PROTEIN-RELATED"/>
    <property type="match status" value="1"/>
</dbReference>
<gene>
    <name evidence="8" type="ORF">TAV2_LOCUS5818</name>
</gene>
<dbReference type="EMBL" id="OU466858">
    <property type="protein sequence ID" value="CAH2046603.1"/>
    <property type="molecule type" value="Genomic_DNA"/>
</dbReference>
<name>A0AAU9RMN3_THLAR</name>
<organism evidence="8 9">
    <name type="scientific">Thlaspi arvense</name>
    <name type="common">Field penny-cress</name>
    <dbReference type="NCBI Taxonomy" id="13288"/>
    <lineage>
        <taxon>Eukaryota</taxon>
        <taxon>Viridiplantae</taxon>
        <taxon>Streptophyta</taxon>
        <taxon>Embryophyta</taxon>
        <taxon>Tracheophyta</taxon>
        <taxon>Spermatophyta</taxon>
        <taxon>Magnoliopsida</taxon>
        <taxon>eudicotyledons</taxon>
        <taxon>Gunneridae</taxon>
        <taxon>Pentapetalae</taxon>
        <taxon>rosids</taxon>
        <taxon>malvids</taxon>
        <taxon>Brassicales</taxon>
        <taxon>Brassicaceae</taxon>
        <taxon>Thlaspideae</taxon>
        <taxon>Thlaspi</taxon>
    </lineage>
</organism>
<accession>A0AAU9RMN3</accession>
<keyword evidence="3" id="KW-0238">DNA-binding</keyword>
<feature type="compositionally biased region" description="Acidic residues" evidence="7">
    <location>
        <begin position="69"/>
        <end position="94"/>
    </location>
</feature>
<evidence type="ECO:0000256" key="6">
    <source>
        <dbReference type="SAM" id="Coils"/>
    </source>
</evidence>
<proteinExistence type="predicted"/>
<evidence type="ECO:0000313" key="9">
    <source>
        <dbReference type="Proteomes" id="UP000836841"/>
    </source>
</evidence>
<comment type="subcellular location">
    <subcellularLocation>
        <location evidence="1">Nucleus</location>
    </subcellularLocation>
</comment>
<evidence type="ECO:0000256" key="2">
    <source>
        <dbReference type="ARBA" id="ARBA00023015"/>
    </source>
</evidence>
<feature type="coiled-coil region" evidence="6">
    <location>
        <begin position="164"/>
        <end position="191"/>
    </location>
</feature>
<keyword evidence="4" id="KW-0804">Transcription</keyword>
<evidence type="ECO:0000256" key="5">
    <source>
        <dbReference type="ARBA" id="ARBA00023242"/>
    </source>
</evidence>
<keyword evidence="2" id="KW-0805">Transcription regulation</keyword>
<keyword evidence="6" id="KW-0175">Coiled coil</keyword>
<sequence>TMDHLTPKLKDEVKKLLNTTLITTVVAISVSRPTSVSAAIASESDSACLEQPSCLHAADSGKMTRIAESEEEEESDMAGDSESEMEDTEEEEEDETRKKRRKGGEVSPVVKRLREEAARVLEDVGKSAWEKKEWWSEEERKFGYEWEAVEMEKQRMKWMRHRSKKERYVEKAKLENQQRRLEAERMTTDEVYAQVSLLLESEVSIFSRLESWFGILLGHREYEFDLSQDIERKVCEGVIYVDGGEEDYEVLKRSNTPHMLCKTLIASDSCTHRGFSVPRRAAEDCFPPLIKPAADGKKDPTNKKSVSDFCLARSALDWKTHITTRIIGTIILHGGSHLFK</sequence>
<protein>
    <submittedName>
        <fullName evidence="8">Uncharacterized protein</fullName>
    </submittedName>
</protein>
<keyword evidence="5" id="KW-0539">Nucleus</keyword>
<evidence type="ECO:0000256" key="3">
    <source>
        <dbReference type="ARBA" id="ARBA00023125"/>
    </source>
</evidence>
<dbReference type="SUPFAM" id="SSF101936">
    <property type="entry name" value="DNA-binding pseudobarrel domain"/>
    <property type="match status" value="1"/>
</dbReference>
<dbReference type="GO" id="GO:0003677">
    <property type="term" value="F:DNA binding"/>
    <property type="evidence" value="ECO:0007669"/>
    <property type="project" value="UniProtKB-KW"/>
</dbReference>
<evidence type="ECO:0000256" key="4">
    <source>
        <dbReference type="ARBA" id="ARBA00023163"/>
    </source>
</evidence>
<dbReference type="Proteomes" id="UP000836841">
    <property type="component" value="Chromosome 2"/>
</dbReference>
<dbReference type="Gene3D" id="2.40.330.10">
    <property type="entry name" value="DNA-binding pseudobarrel domain"/>
    <property type="match status" value="1"/>
</dbReference>
<evidence type="ECO:0000313" key="8">
    <source>
        <dbReference type="EMBL" id="CAH2046603.1"/>
    </source>
</evidence>
<feature type="non-terminal residue" evidence="8">
    <location>
        <position position="1"/>
    </location>
</feature>
<reference evidence="8 9" key="1">
    <citation type="submission" date="2022-03" db="EMBL/GenBank/DDBJ databases">
        <authorList>
            <person name="Nunn A."/>
            <person name="Chopra R."/>
            <person name="Nunn A."/>
            <person name="Contreras Garrido A."/>
        </authorList>
    </citation>
    <scope>NUCLEOTIDE SEQUENCE [LARGE SCALE GENOMIC DNA]</scope>
</reference>
<feature type="region of interest" description="Disordered" evidence="7">
    <location>
        <begin position="57"/>
        <end position="106"/>
    </location>
</feature>
<evidence type="ECO:0000256" key="7">
    <source>
        <dbReference type="SAM" id="MobiDB-lite"/>
    </source>
</evidence>